<keyword evidence="3" id="KW-0808">Transferase</keyword>
<dbReference type="Pfam" id="PF07669">
    <property type="entry name" value="Eco57I"/>
    <property type="match status" value="1"/>
</dbReference>
<protein>
    <recommendedName>
        <fullName evidence="1">site-specific DNA-methyltransferase (adenine-specific)</fullName>
        <ecNumber evidence="1">2.1.1.72</ecNumber>
    </recommendedName>
</protein>
<dbReference type="InterPro" id="IPR002052">
    <property type="entry name" value="DNA_methylase_N6_adenine_CS"/>
</dbReference>
<keyword evidence="5" id="KW-0680">Restriction system</keyword>
<evidence type="ECO:0000259" key="9">
    <source>
        <dbReference type="Pfam" id="PF12950"/>
    </source>
</evidence>
<keyword evidence="6" id="KW-0238">DNA-binding</keyword>
<dbReference type="SUPFAM" id="SSF53335">
    <property type="entry name" value="S-adenosyl-L-methionine-dependent methyltransferases"/>
    <property type="match status" value="1"/>
</dbReference>
<sequence length="895" mass="104384">MKIEDFRSKIADLIQKYERAKQSGLVKKYSEEETKKDFILPLFEALGWDVREKREVSAEEKISGDRVDYGFYIDGHIKFYLEAKPLRADIHKEEYAKQAIKYSWNKGVTWAVLTDFESLIVFNTQDVKASLASKLLFEIPYSEYLERFDQLSLLSRESFKENSIDDWAEKNGKKFQKVPITALLYNDLNECREMLTKSLVAWNPNLKKDRKLLDEGVQKLLDRLIFLRVAEDRGIEPPTLIPLLREWHSRKDKNEVPLYAHMVKKFRDLDKTYNSNLFSEHPFEKWEEYGDATEEVIKILYGKPGYYEYDFKVMPADILGTVYENYLGYKLSQSKKGIDVHKDAKKRKEQGIYYTPHFIVEYIVKNALGPVLDRCETIEDLKKVKVLDPACGSGSFLVQALELINEKYKRMGAPGNIFTKTQILLLNIFGVDLDEQAVEIARLNLLVSALDGKNPLPKLDQNIKCGNSLIYGTDAELKKYFGTTFKDQKPFNWEEEFPDVFEKGGFTVVIGNPPWGASIDKFNKSFYKDFFVSGKGIIDTFALFIERSLGLLKEEGYLGFILPDIVLLKNYPQIRKFILDNCLIKNLYYTGMAFHGVNLDSVIAILKKEKSEGKRNENYIEIIMDSREKRIKQQLFLNNSDYKFNLYFDDYIIKLKNKVDSQSIKLGGLLEIHEGIHSGNIRDKLFLDSRLSNKCQKLLFKGVEVERYFEKWGGKFVNYDKSIINKTAGNYANLGKEEYFLSKKILVRRTGDRIIATIDNDKYFVSNNFFVLYYKKSLKEEIDLKCILAILNSKLGTWYFTAIQPRKGKLFAEIKINHLAEIPISKKREFDKIFVLVDQMSESQKKFHITKENSNDWERLESEIEKTDKKIDEEIYKLYRLTPEEIKIVETTIKD</sequence>
<dbReference type="Gene3D" id="3.40.50.150">
    <property type="entry name" value="Vaccinia Virus protein VP39"/>
    <property type="match status" value="1"/>
</dbReference>
<evidence type="ECO:0000256" key="6">
    <source>
        <dbReference type="ARBA" id="ARBA00023125"/>
    </source>
</evidence>
<evidence type="ECO:0000256" key="7">
    <source>
        <dbReference type="ARBA" id="ARBA00047942"/>
    </source>
</evidence>
<keyword evidence="4" id="KW-0949">S-adenosyl-L-methionine</keyword>
<organism evidence="10 11">
    <name type="scientific">Candidatus Jorgensenbacteria bacterium GW2011_GWA1_48_11</name>
    <dbReference type="NCBI Taxonomy" id="1618660"/>
    <lineage>
        <taxon>Bacteria</taxon>
        <taxon>Candidatus Joergenseniibacteriota</taxon>
    </lineage>
</organism>
<evidence type="ECO:0000313" key="11">
    <source>
        <dbReference type="Proteomes" id="UP000034956"/>
    </source>
</evidence>
<evidence type="ECO:0000256" key="2">
    <source>
        <dbReference type="ARBA" id="ARBA00022603"/>
    </source>
</evidence>
<dbReference type="EMBL" id="LCPF01000001">
    <property type="protein sequence ID" value="KKU91757.1"/>
    <property type="molecule type" value="Genomic_DNA"/>
</dbReference>
<evidence type="ECO:0000256" key="1">
    <source>
        <dbReference type="ARBA" id="ARBA00011900"/>
    </source>
</evidence>
<dbReference type="PROSITE" id="PS00092">
    <property type="entry name" value="N6_MTASE"/>
    <property type="match status" value="1"/>
</dbReference>
<name>A0A0G1UCB1_9BACT</name>
<proteinExistence type="predicted"/>
<dbReference type="InterPro" id="IPR050953">
    <property type="entry name" value="N4_N6_ade-DNA_methylase"/>
</dbReference>
<comment type="caution">
    <text evidence="10">The sequence shown here is derived from an EMBL/GenBank/DDBJ whole genome shotgun (WGS) entry which is preliminary data.</text>
</comment>
<feature type="domain" description="TaqI-like C-terminal specificity" evidence="9">
    <location>
        <begin position="699"/>
        <end position="824"/>
    </location>
</feature>
<dbReference type="InterPro" id="IPR029063">
    <property type="entry name" value="SAM-dependent_MTases_sf"/>
</dbReference>
<reference evidence="10 11" key="1">
    <citation type="journal article" date="2015" name="Nature">
        <title>rRNA introns, odd ribosomes, and small enigmatic genomes across a large radiation of phyla.</title>
        <authorList>
            <person name="Brown C.T."/>
            <person name="Hug L.A."/>
            <person name="Thomas B.C."/>
            <person name="Sharon I."/>
            <person name="Castelle C.J."/>
            <person name="Singh A."/>
            <person name="Wilkins M.J."/>
            <person name="Williams K.H."/>
            <person name="Banfield J.F."/>
        </authorList>
    </citation>
    <scope>NUCLEOTIDE SEQUENCE [LARGE SCALE GENOMIC DNA]</scope>
</reference>
<accession>A0A0G1UCB1</accession>
<dbReference type="InterPro" id="IPR011639">
    <property type="entry name" value="MethylTrfase_TaqI-like_dom"/>
</dbReference>
<evidence type="ECO:0000259" key="8">
    <source>
        <dbReference type="Pfam" id="PF07669"/>
    </source>
</evidence>
<dbReference type="GO" id="GO:0009307">
    <property type="term" value="P:DNA restriction-modification system"/>
    <property type="evidence" value="ECO:0007669"/>
    <property type="project" value="UniProtKB-KW"/>
</dbReference>
<dbReference type="InterPro" id="IPR023135">
    <property type="entry name" value="N6_DNA_MeTrfase_TaqI_C"/>
</dbReference>
<evidence type="ECO:0000256" key="5">
    <source>
        <dbReference type="ARBA" id="ARBA00022747"/>
    </source>
</evidence>
<evidence type="ECO:0000313" key="10">
    <source>
        <dbReference type="EMBL" id="KKU91757.1"/>
    </source>
</evidence>
<dbReference type="Proteomes" id="UP000034956">
    <property type="component" value="Unassembled WGS sequence"/>
</dbReference>
<dbReference type="Gene3D" id="3.90.220.10">
    <property type="entry name" value="Adenine-n6-DNA-methyltransferase Taqi, Chain A, domain 2"/>
    <property type="match status" value="1"/>
</dbReference>
<dbReference type="InterPro" id="IPR025931">
    <property type="entry name" value="TaqI_C"/>
</dbReference>
<dbReference type="AlphaFoldDB" id="A0A0G1UCB1"/>
<dbReference type="GO" id="GO:0003677">
    <property type="term" value="F:DNA binding"/>
    <property type="evidence" value="ECO:0007669"/>
    <property type="project" value="UniProtKB-KW"/>
</dbReference>
<evidence type="ECO:0000256" key="3">
    <source>
        <dbReference type="ARBA" id="ARBA00022679"/>
    </source>
</evidence>
<evidence type="ECO:0000256" key="4">
    <source>
        <dbReference type="ARBA" id="ARBA00022691"/>
    </source>
</evidence>
<dbReference type="PRINTS" id="PR00507">
    <property type="entry name" value="N12N6MTFRASE"/>
</dbReference>
<dbReference type="PATRIC" id="fig|1618660.3.peg.374"/>
<dbReference type="GO" id="GO:0009007">
    <property type="term" value="F:site-specific DNA-methyltransferase (adenine-specific) activity"/>
    <property type="evidence" value="ECO:0007669"/>
    <property type="project" value="UniProtKB-EC"/>
</dbReference>
<dbReference type="PANTHER" id="PTHR33841">
    <property type="entry name" value="DNA METHYLTRANSFERASE YEEA-RELATED"/>
    <property type="match status" value="1"/>
</dbReference>
<keyword evidence="2" id="KW-0489">Methyltransferase</keyword>
<feature type="domain" description="Type II methyltransferase M.TaqI-like" evidence="8">
    <location>
        <begin position="427"/>
        <end position="590"/>
    </location>
</feature>
<dbReference type="PANTHER" id="PTHR33841:SF1">
    <property type="entry name" value="DNA METHYLTRANSFERASE A"/>
    <property type="match status" value="1"/>
</dbReference>
<gene>
    <name evidence="10" type="ORF">UY23_C0001G0363</name>
</gene>
<dbReference type="Pfam" id="PF12950">
    <property type="entry name" value="TaqI_C"/>
    <property type="match status" value="1"/>
</dbReference>
<comment type="catalytic activity">
    <reaction evidence="7">
        <text>a 2'-deoxyadenosine in DNA + S-adenosyl-L-methionine = an N(6)-methyl-2'-deoxyadenosine in DNA + S-adenosyl-L-homocysteine + H(+)</text>
        <dbReference type="Rhea" id="RHEA:15197"/>
        <dbReference type="Rhea" id="RHEA-COMP:12418"/>
        <dbReference type="Rhea" id="RHEA-COMP:12419"/>
        <dbReference type="ChEBI" id="CHEBI:15378"/>
        <dbReference type="ChEBI" id="CHEBI:57856"/>
        <dbReference type="ChEBI" id="CHEBI:59789"/>
        <dbReference type="ChEBI" id="CHEBI:90615"/>
        <dbReference type="ChEBI" id="CHEBI:90616"/>
        <dbReference type="EC" id="2.1.1.72"/>
    </reaction>
</comment>
<dbReference type="EC" id="2.1.1.72" evidence="1"/>
<dbReference type="GO" id="GO:0032259">
    <property type="term" value="P:methylation"/>
    <property type="evidence" value="ECO:0007669"/>
    <property type="project" value="UniProtKB-KW"/>
</dbReference>